<protein>
    <submittedName>
        <fullName evidence="1">Uncharacterized protein</fullName>
    </submittedName>
</protein>
<evidence type="ECO:0000313" key="2">
    <source>
        <dbReference type="Proteomes" id="UP000465810"/>
    </source>
</evidence>
<gene>
    <name evidence="1" type="ORF">GR702_14200</name>
</gene>
<dbReference type="Proteomes" id="UP000465810">
    <property type="component" value="Unassembled WGS sequence"/>
</dbReference>
<keyword evidence="2" id="KW-1185">Reference proteome</keyword>
<reference evidence="1 2" key="1">
    <citation type="submission" date="2019-12" db="EMBL/GenBank/DDBJ databases">
        <authorList>
            <person name="Feng G."/>
            <person name="Zhu H."/>
        </authorList>
    </citation>
    <scope>NUCLEOTIDE SEQUENCE [LARGE SCALE GENOMIC DNA]</scope>
    <source>
        <strain evidence="1 2">FGD1</strain>
    </source>
</reference>
<proteinExistence type="predicted"/>
<accession>A0A7X4GIF0</accession>
<dbReference type="AlphaFoldDB" id="A0A7X4GIF0"/>
<dbReference type="EMBL" id="WVTD01000010">
    <property type="protein sequence ID" value="MYL98915.1"/>
    <property type="molecule type" value="Genomic_DNA"/>
</dbReference>
<comment type="caution">
    <text evidence="1">The sequence shown here is derived from an EMBL/GenBank/DDBJ whole genome shotgun (WGS) entry which is preliminary data.</text>
</comment>
<sequence>MIEFVAPPHEDPALAQSPLLRGALLTLGYIVEHGPIGLTQSKALKRYFVTWAAETFDWPCYTADDLYGVNKVLNEHDFPPLVVLHDLLVSAKLARHRKGFLHITKTGKDLLQHPGNLWIALAHHILFVLDHSRYTRYGDELAGDWLLFLNVINVEAHTGLTYERFAEVLFGAGPEDHWAYAMAYIHILCPLCWLGLLDETRHGKPYPTEKLFTKNELWARVIQAESDTVLPDITRH</sequence>
<evidence type="ECO:0000313" key="1">
    <source>
        <dbReference type="EMBL" id="MYL98915.1"/>
    </source>
</evidence>
<organism evidence="1 2">
    <name type="scientific">Novosphingobium silvae</name>
    <dbReference type="NCBI Taxonomy" id="2692619"/>
    <lineage>
        <taxon>Bacteria</taxon>
        <taxon>Pseudomonadati</taxon>
        <taxon>Pseudomonadota</taxon>
        <taxon>Alphaproteobacteria</taxon>
        <taxon>Sphingomonadales</taxon>
        <taxon>Sphingomonadaceae</taxon>
        <taxon>Novosphingobium</taxon>
    </lineage>
</organism>
<name>A0A7X4GIF0_9SPHN</name>
<dbReference type="RefSeq" id="WP_160986542.1">
    <property type="nucleotide sequence ID" value="NZ_WVTD01000010.1"/>
</dbReference>